<evidence type="ECO:0000313" key="3">
    <source>
        <dbReference type="EMBL" id="GMG33870.1"/>
    </source>
</evidence>
<keyword evidence="2" id="KW-0472">Membrane</keyword>
<evidence type="ECO:0000256" key="2">
    <source>
        <dbReference type="SAM" id="Phobius"/>
    </source>
</evidence>
<gene>
    <name evidence="3" type="ORF">Amon01_000434100</name>
</gene>
<feature type="compositionally biased region" description="Low complexity" evidence="1">
    <location>
        <begin position="21"/>
        <end position="32"/>
    </location>
</feature>
<feature type="transmembrane region" description="Helical" evidence="2">
    <location>
        <begin position="123"/>
        <end position="141"/>
    </location>
</feature>
<evidence type="ECO:0000256" key="1">
    <source>
        <dbReference type="SAM" id="MobiDB-lite"/>
    </source>
</evidence>
<sequence>MSHIQDGNPYTSDIEGEVVDLPTSSTPTSTELPKPKPLSIKPRRIFSKFTRHNSNKKKSNESTSVEVLDEPTENISAIEELDKLEEEKDGSFDIFKTNNSQNDQASIPGSENEFQNQFTMNMIEFYLSCLMFIAWLTHMVVPSDSKYRNFALMCVLTSACFLFRMTFFSLESLILT</sequence>
<feature type="region of interest" description="Disordered" evidence="1">
    <location>
        <begin position="1"/>
        <end position="69"/>
    </location>
</feature>
<feature type="compositionally biased region" description="Basic residues" evidence="1">
    <location>
        <begin position="41"/>
        <end position="57"/>
    </location>
</feature>
<protein>
    <submittedName>
        <fullName evidence="3">Unnamed protein product</fullName>
    </submittedName>
</protein>
<keyword evidence="2" id="KW-0812">Transmembrane</keyword>
<dbReference type="EMBL" id="BSXU01002062">
    <property type="protein sequence ID" value="GMG33870.1"/>
    <property type="molecule type" value="Genomic_DNA"/>
</dbReference>
<keyword evidence="4" id="KW-1185">Reference proteome</keyword>
<feature type="transmembrane region" description="Helical" evidence="2">
    <location>
        <begin position="147"/>
        <end position="167"/>
    </location>
</feature>
<dbReference type="AlphaFoldDB" id="A0A9W7DGM9"/>
<proteinExistence type="predicted"/>
<organism evidence="3 4">
    <name type="scientific">Ambrosiozyma monospora</name>
    <name type="common">Yeast</name>
    <name type="synonym">Endomycopsis monosporus</name>
    <dbReference type="NCBI Taxonomy" id="43982"/>
    <lineage>
        <taxon>Eukaryota</taxon>
        <taxon>Fungi</taxon>
        <taxon>Dikarya</taxon>
        <taxon>Ascomycota</taxon>
        <taxon>Saccharomycotina</taxon>
        <taxon>Pichiomycetes</taxon>
        <taxon>Pichiales</taxon>
        <taxon>Pichiaceae</taxon>
        <taxon>Ambrosiozyma</taxon>
    </lineage>
</organism>
<evidence type="ECO:0000313" key="4">
    <source>
        <dbReference type="Proteomes" id="UP001165063"/>
    </source>
</evidence>
<accession>A0A9W7DGM9</accession>
<keyword evidence="2" id="KW-1133">Transmembrane helix</keyword>
<dbReference type="Proteomes" id="UP001165063">
    <property type="component" value="Unassembled WGS sequence"/>
</dbReference>
<name>A0A9W7DGM9_AMBMO</name>
<comment type="caution">
    <text evidence="3">The sequence shown here is derived from an EMBL/GenBank/DDBJ whole genome shotgun (WGS) entry which is preliminary data.</text>
</comment>
<reference evidence="3" key="1">
    <citation type="submission" date="2023-04" db="EMBL/GenBank/DDBJ databases">
        <title>Ambrosiozyma monospora NBRC 1965.</title>
        <authorList>
            <person name="Ichikawa N."/>
            <person name="Sato H."/>
            <person name="Tonouchi N."/>
        </authorList>
    </citation>
    <scope>NUCLEOTIDE SEQUENCE</scope>
    <source>
        <strain evidence="3">NBRC 1965</strain>
    </source>
</reference>